<evidence type="ECO:0000313" key="2">
    <source>
        <dbReference type="WBParaSite" id="nRc.2.0.1.t44127-RA"/>
    </source>
</evidence>
<proteinExistence type="predicted"/>
<organism evidence="1 2">
    <name type="scientific">Romanomermis culicivorax</name>
    <name type="common">Nematode worm</name>
    <dbReference type="NCBI Taxonomy" id="13658"/>
    <lineage>
        <taxon>Eukaryota</taxon>
        <taxon>Metazoa</taxon>
        <taxon>Ecdysozoa</taxon>
        <taxon>Nematoda</taxon>
        <taxon>Enoplea</taxon>
        <taxon>Dorylaimia</taxon>
        <taxon>Mermithida</taxon>
        <taxon>Mermithoidea</taxon>
        <taxon>Mermithidae</taxon>
        <taxon>Romanomermis</taxon>
    </lineage>
</organism>
<sequence length="59" mass="6954">MMALNKYAEKCGKNQQSPNFRRFWSTNGFWEVVCSSTNETSTKKTLVNIERKQIEYTND</sequence>
<dbReference type="WBParaSite" id="nRc.2.0.1.t44127-RA">
    <property type="protein sequence ID" value="nRc.2.0.1.t44127-RA"/>
    <property type="gene ID" value="nRc.2.0.1.g44127"/>
</dbReference>
<protein>
    <submittedName>
        <fullName evidence="2">Uncharacterized protein</fullName>
    </submittedName>
</protein>
<dbReference type="Proteomes" id="UP000887565">
    <property type="component" value="Unplaced"/>
</dbReference>
<accession>A0A915KZ79</accession>
<evidence type="ECO:0000313" key="1">
    <source>
        <dbReference type="Proteomes" id="UP000887565"/>
    </source>
</evidence>
<dbReference type="AlphaFoldDB" id="A0A915KZ79"/>
<reference evidence="2" key="1">
    <citation type="submission" date="2022-11" db="UniProtKB">
        <authorList>
            <consortium name="WormBaseParasite"/>
        </authorList>
    </citation>
    <scope>IDENTIFICATION</scope>
</reference>
<keyword evidence="1" id="KW-1185">Reference proteome</keyword>
<name>A0A915KZ79_ROMCU</name>